<dbReference type="OrthoDB" id="9775734at2"/>
<keyword evidence="2" id="KW-1185">Reference proteome</keyword>
<dbReference type="STRING" id="1122252.SAMN05660443_1629"/>
<evidence type="ECO:0000313" key="1">
    <source>
        <dbReference type="EMBL" id="SFC15050.1"/>
    </source>
</evidence>
<dbReference type="Pfam" id="PF10977">
    <property type="entry name" value="DUF2797"/>
    <property type="match status" value="1"/>
</dbReference>
<reference evidence="1 2" key="1">
    <citation type="submission" date="2016-10" db="EMBL/GenBank/DDBJ databases">
        <authorList>
            <person name="de Groot N.N."/>
        </authorList>
    </citation>
    <scope>NUCLEOTIDE SEQUENCE [LARGE SCALE GENOMIC DNA]</scope>
    <source>
        <strain evidence="1 2">DSM 18438</strain>
    </source>
</reference>
<proteinExistence type="predicted"/>
<sequence>MQVQGRLRKMLTQHQQEVSYQLRLTHPSEPETQVPLNPLLGQQLSLEFSGDIHCIHCDRKTSKSFSQGYCYPCFKKLAQCDTCIIKPETCHYHQGTCREPAWGEAHCFQPHSVYLANTSGLKVGITRQSQMPTRWMDQGAVAALPLLEVKDRLTSGQVEILLAQRLKDKTAWQAMLKNQVPEVDLLAEATHVLDAYQEELANFPPAAVQRLTGEPLIFKYPVLQYPSKIKSLNPEKTPQIEGQLLGIKGQYLLLDTGVINLRKFAGYVVAFTSNE</sequence>
<dbReference type="Proteomes" id="UP000199058">
    <property type="component" value="Unassembled WGS sequence"/>
</dbReference>
<name>A0A1I1H1J5_9GAMM</name>
<dbReference type="AlphaFoldDB" id="A0A1I1H1J5"/>
<organism evidence="1 2">
    <name type="scientific">Marinospirillum celere</name>
    <dbReference type="NCBI Taxonomy" id="1122252"/>
    <lineage>
        <taxon>Bacteria</taxon>
        <taxon>Pseudomonadati</taxon>
        <taxon>Pseudomonadota</taxon>
        <taxon>Gammaproteobacteria</taxon>
        <taxon>Oceanospirillales</taxon>
        <taxon>Oceanospirillaceae</taxon>
        <taxon>Marinospirillum</taxon>
    </lineage>
</organism>
<evidence type="ECO:0000313" key="2">
    <source>
        <dbReference type="Proteomes" id="UP000199058"/>
    </source>
</evidence>
<protein>
    <recommendedName>
        <fullName evidence="3">DUF2797 domain-containing protein</fullName>
    </recommendedName>
</protein>
<dbReference type="EMBL" id="FOLH01000003">
    <property type="protein sequence ID" value="SFC15050.1"/>
    <property type="molecule type" value="Genomic_DNA"/>
</dbReference>
<evidence type="ECO:0008006" key="3">
    <source>
        <dbReference type="Google" id="ProtNLM"/>
    </source>
</evidence>
<dbReference type="RefSeq" id="WP_091961792.1">
    <property type="nucleotide sequence ID" value="NZ_FOLH01000003.1"/>
</dbReference>
<accession>A0A1I1H1J5</accession>
<dbReference type="InterPro" id="IPR021246">
    <property type="entry name" value="DUF2797"/>
</dbReference>
<gene>
    <name evidence="1" type="ORF">SAMN05660443_1629</name>
</gene>